<dbReference type="AlphaFoldDB" id="A0A5B6WFM3"/>
<keyword evidence="3" id="KW-1185">Reference proteome</keyword>
<proteinExistence type="predicted"/>
<accession>A0A5B6WFM3</accession>
<evidence type="ECO:0000256" key="1">
    <source>
        <dbReference type="SAM" id="Phobius"/>
    </source>
</evidence>
<organism evidence="2 3">
    <name type="scientific">Gossypium australe</name>
    <dbReference type="NCBI Taxonomy" id="47621"/>
    <lineage>
        <taxon>Eukaryota</taxon>
        <taxon>Viridiplantae</taxon>
        <taxon>Streptophyta</taxon>
        <taxon>Embryophyta</taxon>
        <taxon>Tracheophyta</taxon>
        <taxon>Spermatophyta</taxon>
        <taxon>Magnoliopsida</taxon>
        <taxon>eudicotyledons</taxon>
        <taxon>Gunneridae</taxon>
        <taxon>Pentapetalae</taxon>
        <taxon>rosids</taxon>
        <taxon>malvids</taxon>
        <taxon>Malvales</taxon>
        <taxon>Malvaceae</taxon>
        <taxon>Malvoideae</taxon>
        <taxon>Gossypium</taxon>
    </lineage>
</organism>
<feature type="transmembrane region" description="Helical" evidence="1">
    <location>
        <begin position="69"/>
        <end position="92"/>
    </location>
</feature>
<reference evidence="2" key="1">
    <citation type="submission" date="2019-08" db="EMBL/GenBank/DDBJ databases">
        <authorList>
            <person name="Liu F."/>
        </authorList>
    </citation>
    <scope>NUCLEOTIDE SEQUENCE [LARGE SCALE GENOMIC DNA]</scope>
    <source>
        <strain evidence="2">PA1801</strain>
        <tissue evidence="2">Leaf</tissue>
    </source>
</reference>
<dbReference type="EMBL" id="SMMG02000003">
    <property type="protein sequence ID" value="KAA3479915.1"/>
    <property type="molecule type" value="Genomic_DNA"/>
</dbReference>
<keyword evidence="1" id="KW-0812">Transmembrane</keyword>
<dbReference type="OrthoDB" id="999682at2759"/>
<evidence type="ECO:0000313" key="2">
    <source>
        <dbReference type="EMBL" id="KAA3479915.1"/>
    </source>
</evidence>
<keyword evidence="1" id="KW-1133">Transmembrane helix</keyword>
<comment type="caution">
    <text evidence="2">The sequence shown here is derived from an EMBL/GenBank/DDBJ whole genome shotgun (WGS) entry which is preliminary data.</text>
</comment>
<protein>
    <submittedName>
        <fullName evidence="2">Retrovirus-related Pol polyprotein from transposon TNT 1-94</fullName>
    </submittedName>
</protein>
<name>A0A5B6WFM3_9ROSI</name>
<sequence>MVAQSHAEAEFIAATTTGSIEVFVDNQVDLAISLNPVFHGRTEHFKVKYYMLREVQKTSQVKLKTRWQIFLLSLSMLVNLSFLGTELVSAAFESGGEC</sequence>
<keyword evidence="1" id="KW-0472">Membrane</keyword>
<gene>
    <name evidence="2" type="ORF">EPI10_020388</name>
</gene>
<evidence type="ECO:0000313" key="3">
    <source>
        <dbReference type="Proteomes" id="UP000325315"/>
    </source>
</evidence>
<dbReference type="Proteomes" id="UP000325315">
    <property type="component" value="Unassembled WGS sequence"/>
</dbReference>